<protein>
    <submittedName>
        <fullName evidence="3">Uncharacterized protein LOC111186491</fullName>
    </submittedName>
</protein>
<organism evidence="2 3">
    <name type="scientific">Delphinapterus leucas</name>
    <name type="common">Beluga whale</name>
    <dbReference type="NCBI Taxonomy" id="9749"/>
    <lineage>
        <taxon>Eukaryota</taxon>
        <taxon>Metazoa</taxon>
        <taxon>Chordata</taxon>
        <taxon>Craniata</taxon>
        <taxon>Vertebrata</taxon>
        <taxon>Euteleostomi</taxon>
        <taxon>Mammalia</taxon>
        <taxon>Eutheria</taxon>
        <taxon>Laurasiatheria</taxon>
        <taxon>Artiodactyla</taxon>
        <taxon>Whippomorpha</taxon>
        <taxon>Cetacea</taxon>
        <taxon>Odontoceti</taxon>
        <taxon>Monodontidae</taxon>
        <taxon>Delphinapterus</taxon>
    </lineage>
</organism>
<evidence type="ECO:0000256" key="1">
    <source>
        <dbReference type="SAM" id="MobiDB-lite"/>
    </source>
</evidence>
<dbReference type="KEGG" id="dle:111186491"/>
<reference evidence="3" key="1">
    <citation type="submission" date="2025-08" db="UniProtKB">
        <authorList>
            <consortium name="RefSeq"/>
        </authorList>
    </citation>
    <scope>IDENTIFICATION</scope>
    <source>
        <tissue evidence="3">Blood</tissue>
    </source>
</reference>
<evidence type="ECO:0000313" key="3">
    <source>
        <dbReference type="RefSeq" id="XP_022452874.1"/>
    </source>
</evidence>
<dbReference type="AlphaFoldDB" id="A0A2Y9Q1A3"/>
<sequence>MQMTEPLVTKAAARAARAQPAESRDRKYDKHLSYSATWGRLAGQAGSRGEMGGEKIRPQGAAFTLPAELSRQAFPEGGGGAPAAETLSDAPVSGRTSGPQRRPNDRMGGGSSWSWGQKIPFACSGLSPTLEMGHQVKSTFGTGRNRVASFVAGRGRGADPAAGRLPWQSPRREGCPLVAHEVILKGIDTKRTGTKGSSLEGEGTS</sequence>
<gene>
    <name evidence="3" type="primary">LOC111186491</name>
</gene>
<dbReference type="GeneID" id="111186491"/>
<name>A0A2Y9Q1A3_DELLE</name>
<dbReference type="RefSeq" id="XP_022452874.1">
    <property type="nucleotide sequence ID" value="XM_022597166.2"/>
</dbReference>
<keyword evidence="2" id="KW-1185">Reference proteome</keyword>
<accession>A0A2Y9Q1A3</accession>
<feature type="compositionally biased region" description="Basic and acidic residues" evidence="1">
    <location>
        <begin position="22"/>
        <end position="32"/>
    </location>
</feature>
<dbReference type="InParanoid" id="A0A2Y9Q1A3"/>
<feature type="region of interest" description="Disordered" evidence="1">
    <location>
        <begin position="1"/>
        <end position="113"/>
    </location>
</feature>
<evidence type="ECO:0000313" key="2">
    <source>
        <dbReference type="Proteomes" id="UP000248483"/>
    </source>
</evidence>
<dbReference type="Proteomes" id="UP000248483">
    <property type="component" value="Unplaced"/>
</dbReference>
<proteinExistence type="predicted"/>